<protein>
    <submittedName>
        <fullName evidence="1">Uncharacterized protein</fullName>
    </submittedName>
</protein>
<evidence type="ECO:0000313" key="1">
    <source>
        <dbReference type="EMBL" id="TNC35591.1"/>
    </source>
</evidence>
<evidence type="ECO:0000313" key="2">
    <source>
        <dbReference type="Proteomes" id="UP000306740"/>
    </source>
</evidence>
<accession>A0A5C4MDA3</accession>
<dbReference type="AlphaFoldDB" id="A0A5C4MDA3"/>
<name>A0A5C4MDA3_9ACTN</name>
<organism evidence="1 2">
    <name type="scientific">Mumia zhuanghuii</name>
    <dbReference type="NCBI Taxonomy" id="2585211"/>
    <lineage>
        <taxon>Bacteria</taxon>
        <taxon>Bacillati</taxon>
        <taxon>Actinomycetota</taxon>
        <taxon>Actinomycetes</taxon>
        <taxon>Propionibacteriales</taxon>
        <taxon>Nocardioidaceae</taxon>
        <taxon>Mumia</taxon>
    </lineage>
</organism>
<reference evidence="1 2" key="1">
    <citation type="submission" date="2019-05" db="EMBL/GenBank/DDBJ databases">
        <title>Mumia sp. nov., isolated from the intestinal contents of plateau pika (Ochotona curzoniae) in the Qinghai-Tibet plateau of China.</title>
        <authorList>
            <person name="Tian Z."/>
        </authorList>
    </citation>
    <scope>NUCLEOTIDE SEQUENCE [LARGE SCALE GENOMIC DNA]</scope>
    <source>
        <strain evidence="2">527</strain>
    </source>
</reference>
<comment type="caution">
    <text evidence="1">The sequence shown here is derived from an EMBL/GenBank/DDBJ whole genome shotgun (WGS) entry which is preliminary data.</text>
</comment>
<proteinExistence type="predicted"/>
<dbReference type="RefSeq" id="WP_139106952.1">
    <property type="nucleotide sequence ID" value="NZ_VDFR01000145.1"/>
</dbReference>
<dbReference type="EMBL" id="VDFR01000145">
    <property type="protein sequence ID" value="TNC35591.1"/>
    <property type="molecule type" value="Genomic_DNA"/>
</dbReference>
<dbReference type="Proteomes" id="UP000306740">
    <property type="component" value="Unassembled WGS sequence"/>
</dbReference>
<sequence>MRRVAADSECSGMKHGLLREDMRHCWRRVAPQLQLDKQSLLPLVKYHKVRVASMMLRDDARPQA</sequence>
<gene>
    <name evidence="1" type="ORF">FHE65_26960</name>
</gene>